<dbReference type="EMBL" id="MKIM01000021">
    <property type="protein sequence ID" value="OLP46325.1"/>
    <property type="molecule type" value="Genomic_DNA"/>
</dbReference>
<gene>
    <name evidence="5" type="ORF">BJF95_03870</name>
</gene>
<dbReference type="GO" id="GO:0003677">
    <property type="term" value="F:DNA binding"/>
    <property type="evidence" value="ECO:0007669"/>
    <property type="project" value="UniProtKB-KW"/>
</dbReference>
<dbReference type="Gene3D" id="1.20.120.530">
    <property type="entry name" value="GntR ligand-binding domain-like"/>
    <property type="match status" value="1"/>
</dbReference>
<accession>A0A1Q8ZWC7</accession>
<evidence type="ECO:0000313" key="5">
    <source>
        <dbReference type="EMBL" id="OLP46325.1"/>
    </source>
</evidence>
<evidence type="ECO:0000259" key="4">
    <source>
        <dbReference type="PROSITE" id="PS50949"/>
    </source>
</evidence>
<dbReference type="Pfam" id="PF00392">
    <property type="entry name" value="GntR"/>
    <property type="match status" value="1"/>
</dbReference>
<dbReference type="InterPro" id="IPR000524">
    <property type="entry name" value="Tscrpt_reg_HTH_GntR"/>
</dbReference>
<keyword evidence="1" id="KW-0805">Transcription regulation</keyword>
<evidence type="ECO:0000256" key="1">
    <source>
        <dbReference type="ARBA" id="ARBA00023015"/>
    </source>
</evidence>
<dbReference type="InterPro" id="IPR011711">
    <property type="entry name" value="GntR_C"/>
</dbReference>
<name>A0A1Q8ZWC7_9HYPH</name>
<dbReference type="Gene3D" id="1.10.10.10">
    <property type="entry name" value="Winged helix-like DNA-binding domain superfamily/Winged helix DNA-binding domain"/>
    <property type="match status" value="1"/>
</dbReference>
<dbReference type="SUPFAM" id="SSF48008">
    <property type="entry name" value="GntR ligand-binding domain-like"/>
    <property type="match status" value="1"/>
</dbReference>
<dbReference type="PANTHER" id="PTHR43537:SF45">
    <property type="entry name" value="GNTR FAMILY REGULATORY PROTEIN"/>
    <property type="match status" value="1"/>
</dbReference>
<dbReference type="Pfam" id="PF07729">
    <property type="entry name" value="FCD"/>
    <property type="match status" value="1"/>
</dbReference>
<comment type="caution">
    <text evidence="5">The sequence shown here is derived from an EMBL/GenBank/DDBJ whole genome shotgun (WGS) entry which is preliminary data.</text>
</comment>
<dbReference type="SMART" id="SM00895">
    <property type="entry name" value="FCD"/>
    <property type="match status" value="1"/>
</dbReference>
<evidence type="ECO:0000313" key="6">
    <source>
        <dbReference type="Proteomes" id="UP000186894"/>
    </source>
</evidence>
<dbReference type="PROSITE" id="PS50949">
    <property type="entry name" value="HTH_GNTR"/>
    <property type="match status" value="1"/>
</dbReference>
<dbReference type="InterPro" id="IPR036388">
    <property type="entry name" value="WH-like_DNA-bd_sf"/>
</dbReference>
<sequence length="230" mass="26201">MNGTIKESQLDRSRQIALQIQEILKERILNVELVPGTILSRNALQLEFGVSQTPVRDALMRLQEEGIVDVYPQYATVVAKINIRHARQAQFLRLSLELEAVKRLANETPKETATELSAILERQKAVASPETFDVFDTIDREFHRKLYERTDIVELWATVRRQSVHLDRLRRLNLPMPGKMQTVLDDHQAIVQAIQSGNGDLAAAALRQHLSGTLSIIDQISEKFPSYVRQ</sequence>
<evidence type="ECO:0000256" key="3">
    <source>
        <dbReference type="ARBA" id="ARBA00023163"/>
    </source>
</evidence>
<dbReference type="AlphaFoldDB" id="A0A1Q8ZWC7"/>
<evidence type="ECO:0000256" key="2">
    <source>
        <dbReference type="ARBA" id="ARBA00023125"/>
    </source>
</evidence>
<dbReference type="InterPro" id="IPR008920">
    <property type="entry name" value="TF_FadR/GntR_C"/>
</dbReference>
<feature type="domain" description="HTH gntR-type" evidence="4">
    <location>
        <begin position="14"/>
        <end position="81"/>
    </location>
</feature>
<protein>
    <submittedName>
        <fullName evidence="5">Transcriptional regulator</fullName>
    </submittedName>
</protein>
<dbReference type="STRING" id="1867956.BJF95_03870"/>
<proteinExistence type="predicted"/>
<dbReference type="GO" id="GO:0003700">
    <property type="term" value="F:DNA-binding transcription factor activity"/>
    <property type="evidence" value="ECO:0007669"/>
    <property type="project" value="InterPro"/>
</dbReference>
<keyword evidence="3" id="KW-0804">Transcription</keyword>
<dbReference type="OrthoDB" id="9788098at2"/>
<keyword evidence="2" id="KW-0238">DNA-binding</keyword>
<dbReference type="InterPro" id="IPR036390">
    <property type="entry name" value="WH_DNA-bd_sf"/>
</dbReference>
<dbReference type="RefSeq" id="WP_075637994.1">
    <property type="nucleotide sequence ID" value="NZ_MKIM01000021.1"/>
</dbReference>
<organism evidence="5 6">
    <name type="scientific">Rhizobium oryziradicis</name>
    <dbReference type="NCBI Taxonomy" id="1867956"/>
    <lineage>
        <taxon>Bacteria</taxon>
        <taxon>Pseudomonadati</taxon>
        <taxon>Pseudomonadota</taxon>
        <taxon>Alphaproteobacteria</taxon>
        <taxon>Hyphomicrobiales</taxon>
        <taxon>Rhizobiaceae</taxon>
        <taxon>Rhizobium/Agrobacterium group</taxon>
        <taxon>Rhizobium</taxon>
    </lineage>
</organism>
<dbReference type="SUPFAM" id="SSF46785">
    <property type="entry name" value="Winged helix' DNA-binding domain"/>
    <property type="match status" value="1"/>
</dbReference>
<dbReference type="SMART" id="SM00345">
    <property type="entry name" value="HTH_GNTR"/>
    <property type="match status" value="1"/>
</dbReference>
<keyword evidence="6" id="KW-1185">Reference proteome</keyword>
<dbReference type="PANTHER" id="PTHR43537">
    <property type="entry name" value="TRANSCRIPTIONAL REGULATOR, GNTR FAMILY"/>
    <property type="match status" value="1"/>
</dbReference>
<reference evidence="5 6" key="1">
    <citation type="submission" date="2016-09" db="EMBL/GenBank/DDBJ databases">
        <title>Rhizobium oryziradicis sp. nov., isolated from the root of rice.</title>
        <authorList>
            <person name="Zhao J."/>
            <person name="Zhang X."/>
        </authorList>
    </citation>
    <scope>NUCLEOTIDE SEQUENCE [LARGE SCALE GENOMIC DNA]</scope>
    <source>
        <strain evidence="5 6">N19</strain>
    </source>
</reference>
<dbReference type="Proteomes" id="UP000186894">
    <property type="component" value="Unassembled WGS sequence"/>
</dbReference>